<feature type="region of interest" description="Disordered" evidence="1">
    <location>
        <begin position="531"/>
        <end position="563"/>
    </location>
</feature>
<feature type="region of interest" description="Disordered" evidence="1">
    <location>
        <begin position="438"/>
        <end position="486"/>
    </location>
</feature>
<evidence type="ECO:0000313" key="3">
    <source>
        <dbReference type="Proteomes" id="UP000078559"/>
    </source>
</evidence>
<reference evidence="2" key="1">
    <citation type="submission" date="2014-12" db="EMBL/GenBank/DDBJ databases">
        <title>Genome Sequence of Valsa Canker Pathogens Uncovers a Specific Adaption of Colonization on Woody Bark.</title>
        <authorList>
            <person name="Yin Z."/>
            <person name="Liu H."/>
            <person name="Gao X."/>
            <person name="Li Z."/>
            <person name="Song N."/>
            <person name="Ke X."/>
            <person name="Dai Q."/>
            <person name="Wu Y."/>
            <person name="Sun Y."/>
            <person name="Xu J.-R."/>
            <person name="Kang Z.K."/>
            <person name="Wang L."/>
            <person name="Huang L."/>
        </authorList>
    </citation>
    <scope>NUCLEOTIDE SEQUENCE [LARGE SCALE GENOMIC DNA]</scope>
    <source>
        <strain evidence="2">03-8</strain>
    </source>
</reference>
<sequence>MGAQGRPNASVVSNSRRTNTHPTMQELASGLSGIMGDVPVSHFTSIILAGNAARQRRELAGHKRQDAVQWQRTQVVWSSGDLLSERLALARLGLSLDGTPSRALEAGWDGGRSEEDGDKDESVMLYSHQMTTPTHRDTEPGVHTAQAVTMQRVRVGGRLRRQGNFSLPLPSSLSRVDNQIDDVERHWGRASVAGDMVAEPEELARFPGPGELLKYRTSEGAAQRAHQRQYSAYTTDARANPLGCDGEVPNIKAGKRTRKTNGVGIPMLMENRKPTSKFLDRAPHSEQSQGTSPDIITNMEEAEVLKGAPNNTGDPMPTVLIPGRAKFPMPPLSDLAPAADHDDATTVSFGPGYVEDNKSLFFPPSAAQSRARANATFIPALPGGVTGQSGGDMSSDGSASSLSLAPTVFDVRIPTPPSRTMGQADDRGSILPSAQRHTRQTFGGGGIDNNNNSPPTLRRSRGRPAATSGPRPSMRRELAPTGRESASAMAACGAVVETSVPDVLVPGLNVPRPPPPAHLAPERHGEAGISMEDDGWSSGSERGSCYGGCPGAPAPAPGDDWKSRWMRYEGNSFR</sequence>
<proteinExistence type="predicted"/>
<protein>
    <submittedName>
        <fullName evidence="2">Uncharacterized protein</fullName>
    </submittedName>
</protein>
<dbReference type="EMBL" id="CM003099">
    <property type="protein sequence ID" value="KUI66649.1"/>
    <property type="molecule type" value="Genomic_DNA"/>
</dbReference>
<dbReference type="AlphaFoldDB" id="A0A194VR26"/>
<feature type="compositionally biased region" description="Polar residues" evidence="1">
    <location>
        <begin position="10"/>
        <end position="22"/>
    </location>
</feature>
<accession>A0A194VR26</accession>
<dbReference type="OrthoDB" id="10662090at2759"/>
<dbReference type="Proteomes" id="UP000078559">
    <property type="component" value="Chromosome 2"/>
</dbReference>
<keyword evidence="3" id="KW-1185">Reference proteome</keyword>
<evidence type="ECO:0000256" key="1">
    <source>
        <dbReference type="SAM" id="MobiDB-lite"/>
    </source>
</evidence>
<organism evidence="2 3">
    <name type="scientific">Cytospora mali</name>
    <name type="common">Apple Valsa canker fungus</name>
    <name type="synonym">Valsa mali</name>
    <dbReference type="NCBI Taxonomy" id="578113"/>
    <lineage>
        <taxon>Eukaryota</taxon>
        <taxon>Fungi</taxon>
        <taxon>Dikarya</taxon>
        <taxon>Ascomycota</taxon>
        <taxon>Pezizomycotina</taxon>
        <taxon>Sordariomycetes</taxon>
        <taxon>Sordariomycetidae</taxon>
        <taxon>Diaporthales</taxon>
        <taxon>Cytosporaceae</taxon>
        <taxon>Cytospora</taxon>
    </lineage>
</organism>
<gene>
    <name evidence="2" type="ORF">VM1G_02112</name>
</gene>
<name>A0A194VR26_CYTMA</name>
<feature type="region of interest" description="Disordered" evidence="1">
    <location>
        <begin position="1"/>
        <end position="22"/>
    </location>
</feature>
<evidence type="ECO:0000313" key="2">
    <source>
        <dbReference type="EMBL" id="KUI66649.1"/>
    </source>
</evidence>